<organism evidence="3 5">
    <name type="scientific">Uruburuella suis</name>
    <dbReference type="NCBI Taxonomy" id="252130"/>
    <lineage>
        <taxon>Bacteria</taxon>
        <taxon>Pseudomonadati</taxon>
        <taxon>Pseudomonadota</taxon>
        <taxon>Betaproteobacteria</taxon>
        <taxon>Neisseriales</taxon>
        <taxon>Neisseriaceae</taxon>
        <taxon>Uruburuella</taxon>
    </lineage>
</organism>
<evidence type="ECO:0000256" key="1">
    <source>
        <dbReference type="SAM" id="Phobius"/>
    </source>
</evidence>
<dbReference type="EMBL" id="SLXE01000022">
    <property type="protein sequence ID" value="TCP02801.1"/>
    <property type="molecule type" value="Genomic_DNA"/>
</dbReference>
<proteinExistence type="predicted"/>
<dbReference type="KEGG" id="usu:LVJ78_07870"/>
<keyword evidence="1" id="KW-0472">Membrane</keyword>
<evidence type="ECO:0000313" key="3">
    <source>
        <dbReference type="EMBL" id="UOO78622.1"/>
    </source>
</evidence>
<reference evidence="3" key="2">
    <citation type="submission" date="2021-12" db="EMBL/GenBank/DDBJ databases">
        <authorList>
            <person name="Veyrier F.J."/>
        </authorList>
    </citation>
    <scope>NUCLEOTIDE SEQUENCE</scope>
    <source>
        <strain evidence="3">1258/02</strain>
    </source>
</reference>
<keyword evidence="1" id="KW-0812">Transmembrane</keyword>
<dbReference type="Proteomes" id="UP000294721">
    <property type="component" value="Unassembled WGS sequence"/>
</dbReference>
<dbReference type="RefSeq" id="WP_165870930.1">
    <property type="nucleotide sequence ID" value="NZ_CALJUB010000077.1"/>
</dbReference>
<dbReference type="AlphaFoldDB" id="A0AAE9GRY8"/>
<feature type="transmembrane region" description="Helical" evidence="1">
    <location>
        <begin position="12"/>
        <end position="32"/>
    </location>
</feature>
<evidence type="ECO:0000313" key="2">
    <source>
        <dbReference type="EMBL" id="TCP02801.1"/>
    </source>
</evidence>
<sequence length="46" mass="5428">MIEMIERWMPIFAVIGFLSTLGYLGLMVWVMYGKFHQGKKKQLPTH</sequence>
<reference evidence="2 4" key="1">
    <citation type="submission" date="2019-03" db="EMBL/GenBank/DDBJ databases">
        <title>Genomic Encyclopedia of Type Strains, Phase IV (KMG-IV): sequencing the most valuable type-strain genomes for metagenomic binning, comparative biology and taxonomic classification.</title>
        <authorList>
            <person name="Goeker M."/>
        </authorList>
    </citation>
    <scope>NUCLEOTIDE SEQUENCE [LARGE SCALE GENOMIC DNA]</scope>
    <source>
        <strain evidence="2 4">DSM 17474</strain>
    </source>
</reference>
<evidence type="ECO:0008006" key="6">
    <source>
        <dbReference type="Google" id="ProtNLM"/>
    </source>
</evidence>
<accession>A0AAE9GRY8</accession>
<dbReference type="EMBL" id="CP091507">
    <property type="protein sequence ID" value="UOO78622.1"/>
    <property type="molecule type" value="Genomic_DNA"/>
</dbReference>
<dbReference type="Proteomes" id="UP000829756">
    <property type="component" value="Chromosome"/>
</dbReference>
<keyword evidence="4" id="KW-1185">Reference proteome</keyword>
<evidence type="ECO:0000313" key="4">
    <source>
        <dbReference type="Proteomes" id="UP000294721"/>
    </source>
</evidence>
<reference evidence="3" key="3">
    <citation type="journal article" date="2022" name="Res Sq">
        <title>Evolution of multicellular longitudinally dividing oral cavity symbionts (Neisseriaceae).</title>
        <authorList>
            <person name="Nyongesa S."/>
            <person name="Weber P."/>
            <person name="Bernet E."/>
            <person name="Pullido F."/>
            <person name="Nieckarz M."/>
            <person name="Delaby M."/>
            <person name="Nieves C."/>
            <person name="Viehboeck T."/>
            <person name="Krause N."/>
            <person name="Rivera-Millot A."/>
            <person name="Nakamura A."/>
            <person name="Vischer N."/>
            <person name="VanNieuwenhze M."/>
            <person name="Brun Y."/>
            <person name="Cava F."/>
            <person name="Bulgheresi S."/>
            <person name="Veyrier F."/>
        </authorList>
    </citation>
    <scope>NUCLEOTIDE SEQUENCE</scope>
    <source>
        <strain evidence="3">1258/02</strain>
    </source>
</reference>
<evidence type="ECO:0000313" key="5">
    <source>
        <dbReference type="Proteomes" id="UP000829756"/>
    </source>
</evidence>
<protein>
    <recommendedName>
        <fullName evidence="6">DUF3149 domain-containing protein</fullName>
    </recommendedName>
</protein>
<keyword evidence="1" id="KW-1133">Transmembrane helix</keyword>
<name>A0AAE9GRY8_9NEIS</name>
<gene>
    <name evidence="2" type="ORF">EV680_1226</name>
    <name evidence="3" type="ORF">LVJ78_07870</name>
</gene>